<evidence type="ECO:0000256" key="8">
    <source>
        <dbReference type="ARBA" id="ARBA00040531"/>
    </source>
</evidence>
<evidence type="ECO:0000256" key="4">
    <source>
        <dbReference type="ARBA" id="ARBA00022801"/>
    </source>
</evidence>
<feature type="compositionally biased region" description="Low complexity" evidence="10">
    <location>
        <begin position="142"/>
        <end position="153"/>
    </location>
</feature>
<evidence type="ECO:0000256" key="7">
    <source>
        <dbReference type="ARBA" id="ARBA00023242"/>
    </source>
</evidence>
<keyword evidence="6" id="KW-0460">Magnesium</keyword>
<proteinExistence type="predicted"/>
<evidence type="ECO:0000256" key="3">
    <source>
        <dbReference type="ARBA" id="ARBA00022723"/>
    </source>
</evidence>
<dbReference type="AlphaFoldDB" id="A0AAE0GMB3"/>
<evidence type="ECO:0000259" key="12">
    <source>
        <dbReference type="Pfam" id="PF14493"/>
    </source>
</evidence>
<dbReference type="GO" id="GO:0008408">
    <property type="term" value="F:3'-5' exonuclease activity"/>
    <property type="evidence" value="ECO:0007669"/>
    <property type="project" value="InterPro"/>
</dbReference>
<evidence type="ECO:0000313" key="13">
    <source>
        <dbReference type="EMBL" id="KAK3280648.1"/>
    </source>
</evidence>
<sequence length="366" mass="39835">MNHSQPPAPPPPLTSRHFSLLHSDRLACVGSVVAPSPNFSKVRQAVWDEGNGLVQVVGGLVEVSDLANEKLWPRAPQRWGLAALTATLLSYQLPKAGTERMSNWEALQLSPQQVHYAALDAYASLRVYQELHDMATPPRPAPLVSAPPSASAPRGDDESRADGSRQEPETGAEGSAAVWDAKDALERLEATPPTQLAPAKRNVFKMHCFGYGVEQMAGQLNIKPTTVESYLAEAISMGLPVDLTRVGLPSVVRRTIEAACVELEAQNDDEAQRADAAATNVTPTGEALPAEPTVIAVGPSNEILPWDKHMLQIRQPEARNTHEKENPEAKKRGHMRVIKERLTDDITYGQIRMVLALRGLRCNADD</sequence>
<dbReference type="InterPro" id="IPR012337">
    <property type="entry name" value="RNaseH-like_sf"/>
</dbReference>
<keyword evidence="14" id="KW-1185">Reference proteome</keyword>
<keyword evidence="3" id="KW-0479">Metal-binding</keyword>
<evidence type="ECO:0000256" key="2">
    <source>
        <dbReference type="ARBA" id="ARBA00022722"/>
    </source>
</evidence>
<dbReference type="PANTHER" id="PTHR13620:SF109">
    <property type="entry name" value="3'-5' EXONUCLEASE"/>
    <property type="match status" value="1"/>
</dbReference>
<evidence type="ECO:0000256" key="6">
    <source>
        <dbReference type="ARBA" id="ARBA00022842"/>
    </source>
</evidence>
<feature type="domain" description="Helicase Helix-turn-helix" evidence="12">
    <location>
        <begin position="204"/>
        <end position="266"/>
    </location>
</feature>
<dbReference type="InterPro" id="IPR036397">
    <property type="entry name" value="RNaseH_sf"/>
</dbReference>
<dbReference type="InterPro" id="IPR002562">
    <property type="entry name" value="3'-5'_exonuclease_dom"/>
</dbReference>
<dbReference type="EMBL" id="LGRX02004315">
    <property type="protein sequence ID" value="KAK3280648.1"/>
    <property type="molecule type" value="Genomic_DNA"/>
</dbReference>
<feature type="region of interest" description="Disordered" evidence="10">
    <location>
        <begin position="268"/>
        <end position="289"/>
    </location>
</feature>
<comment type="subcellular location">
    <subcellularLocation>
        <location evidence="1">Nucleus</location>
    </subcellularLocation>
</comment>
<organism evidence="13 14">
    <name type="scientific">Cymbomonas tetramitiformis</name>
    <dbReference type="NCBI Taxonomy" id="36881"/>
    <lineage>
        <taxon>Eukaryota</taxon>
        <taxon>Viridiplantae</taxon>
        <taxon>Chlorophyta</taxon>
        <taxon>Pyramimonadophyceae</taxon>
        <taxon>Pyramimonadales</taxon>
        <taxon>Pyramimonadaceae</taxon>
        <taxon>Cymbomonas</taxon>
    </lineage>
</organism>
<dbReference type="PANTHER" id="PTHR13620">
    <property type="entry name" value="3-5 EXONUCLEASE"/>
    <property type="match status" value="1"/>
</dbReference>
<dbReference type="Pfam" id="PF14493">
    <property type="entry name" value="HTH_40"/>
    <property type="match status" value="1"/>
</dbReference>
<dbReference type="SUPFAM" id="SSF53098">
    <property type="entry name" value="Ribonuclease H-like"/>
    <property type="match status" value="1"/>
</dbReference>
<dbReference type="SUPFAM" id="SSF46894">
    <property type="entry name" value="C-terminal effector domain of the bipartite response regulators"/>
    <property type="match status" value="1"/>
</dbReference>
<keyword evidence="2" id="KW-0540">Nuclease</keyword>
<gene>
    <name evidence="13" type="ORF">CYMTET_11521</name>
</gene>
<name>A0AAE0GMB3_9CHLO</name>
<feature type="compositionally biased region" description="Basic and acidic residues" evidence="10">
    <location>
        <begin position="154"/>
        <end position="168"/>
    </location>
</feature>
<keyword evidence="5" id="KW-0269">Exonuclease</keyword>
<dbReference type="Gene3D" id="3.30.420.10">
    <property type="entry name" value="Ribonuclease H-like superfamily/Ribonuclease H"/>
    <property type="match status" value="1"/>
</dbReference>
<dbReference type="Pfam" id="PF01612">
    <property type="entry name" value="DNA_pol_A_exo1"/>
    <property type="match status" value="1"/>
</dbReference>
<protein>
    <recommendedName>
        <fullName evidence="8">3'-5' exonuclease</fullName>
    </recommendedName>
    <alternativeName>
        <fullName evidence="9">Werner Syndrome-like exonuclease</fullName>
    </alternativeName>
</protein>
<dbReference type="GO" id="GO:0046872">
    <property type="term" value="F:metal ion binding"/>
    <property type="evidence" value="ECO:0007669"/>
    <property type="project" value="UniProtKB-KW"/>
</dbReference>
<evidence type="ECO:0000256" key="9">
    <source>
        <dbReference type="ARBA" id="ARBA00042761"/>
    </source>
</evidence>
<dbReference type="GO" id="GO:0006139">
    <property type="term" value="P:nucleobase-containing compound metabolic process"/>
    <property type="evidence" value="ECO:0007669"/>
    <property type="project" value="InterPro"/>
</dbReference>
<reference evidence="13 14" key="1">
    <citation type="journal article" date="2015" name="Genome Biol. Evol.">
        <title>Comparative Genomics of a Bacterivorous Green Alga Reveals Evolutionary Causalities and Consequences of Phago-Mixotrophic Mode of Nutrition.</title>
        <authorList>
            <person name="Burns J.A."/>
            <person name="Paasch A."/>
            <person name="Narechania A."/>
            <person name="Kim E."/>
        </authorList>
    </citation>
    <scope>NUCLEOTIDE SEQUENCE [LARGE SCALE GENOMIC DNA]</scope>
    <source>
        <strain evidence="13 14">PLY_AMNH</strain>
    </source>
</reference>
<evidence type="ECO:0000256" key="1">
    <source>
        <dbReference type="ARBA" id="ARBA00004123"/>
    </source>
</evidence>
<keyword evidence="4" id="KW-0378">Hydrolase</keyword>
<dbReference type="InterPro" id="IPR029491">
    <property type="entry name" value="Helicase_HTH"/>
</dbReference>
<dbReference type="GO" id="GO:0003677">
    <property type="term" value="F:DNA binding"/>
    <property type="evidence" value="ECO:0007669"/>
    <property type="project" value="InterPro"/>
</dbReference>
<dbReference type="InterPro" id="IPR051132">
    <property type="entry name" value="3-5_Exonuclease_domain"/>
</dbReference>
<evidence type="ECO:0000259" key="11">
    <source>
        <dbReference type="Pfam" id="PF01612"/>
    </source>
</evidence>
<dbReference type="InterPro" id="IPR016032">
    <property type="entry name" value="Sig_transdc_resp-reg_C-effctor"/>
</dbReference>
<evidence type="ECO:0000256" key="5">
    <source>
        <dbReference type="ARBA" id="ARBA00022839"/>
    </source>
</evidence>
<evidence type="ECO:0000313" key="14">
    <source>
        <dbReference type="Proteomes" id="UP001190700"/>
    </source>
</evidence>
<accession>A0AAE0GMB3</accession>
<dbReference type="Proteomes" id="UP001190700">
    <property type="component" value="Unassembled WGS sequence"/>
</dbReference>
<evidence type="ECO:0000256" key="10">
    <source>
        <dbReference type="SAM" id="MobiDB-lite"/>
    </source>
</evidence>
<feature type="region of interest" description="Disordered" evidence="10">
    <location>
        <begin position="136"/>
        <end position="177"/>
    </location>
</feature>
<dbReference type="GO" id="GO:0006355">
    <property type="term" value="P:regulation of DNA-templated transcription"/>
    <property type="evidence" value="ECO:0007669"/>
    <property type="project" value="InterPro"/>
</dbReference>
<keyword evidence="7" id="KW-0539">Nucleus</keyword>
<dbReference type="GO" id="GO:0005634">
    <property type="term" value="C:nucleus"/>
    <property type="evidence" value="ECO:0007669"/>
    <property type="project" value="UniProtKB-SubCell"/>
</dbReference>
<feature type="domain" description="3'-5' exonuclease" evidence="11">
    <location>
        <begin position="76"/>
        <end position="134"/>
    </location>
</feature>
<comment type="caution">
    <text evidence="13">The sequence shown here is derived from an EMBL/GenBank/DDBJ whole genome shotgun (WGS) entry which is preliminary data.</text>
</comment>